<dbReference type="EMBL" id="MN988532">
    <property type="protein sequence ID" value="QIG73460.1"/>
    <property type="molecule type" value="Genomic_DNA"/>
</dbReference>
<sequence length="150" mass="17900">MSEAKTKFEKQVEDIIIEWEKDAEFGTDVSAETLRASKLHSKYWTRLLRIRYKLGEVKKNYEETEFKKTMYYTGRASAEEYKSNPMNFNITKGELPLWMKADKELRILTYQIECLKELEKIHTEIIAQVNERKWHLQNILNSEKFKAGIN</sequence>
<evidence type="ECO:0000313" key="2">
    <source>
        <dbReference type="Proteomes" id="UP000615696"/>
    </source>
</evidence>
<reference evidence="1 2" key="1">
    <citation type="submission" date="2020-01" db="EMBL/GenBank/DDBJ databases">
        <title>Patterns of diversity and host range of bacteriophage communities associated with bean-nodulatin bacteria.</title>
        <authorList>
            <person name="Vann Cauwenberghe J."/>
            <person name="Santamaria R.I."/>
            <person name="Bustos P."/>
            <person name="Juarez S."/>
            <person name="Gonzalez V."/>
        </authorList>
    </citation>
    <scope>NUCLEOTIDE SEQUENCE [LARGE SCALE GENOMIC DNA]</scope>
    <source>
        <strain evidence="2">RHph</strain>
    </source>
</reference>
<organism evidence="1 2">
    <name type="scientific">Rhizobium phage RHph_I1_9</name>
    <dbReference type="NCBI Taxonomy" id="2509729"/>
    <lineage>
        <taxon>Viruses</taxon>
        <taxon>Duplodnaviria</taxon>
        <taxon>Heunggongvirae</taxon>
        <taxon>Uroviricota</taxon>
        <taxon>Caudoviricetes</taxon>
        <taxon>Pootjesviridae</taxon>
        <taxon>Staniewskivirinae</taxon>
        <taxon>Trinifflemingvirus</taxon>
        <taxon>Trinifflemingvirus I19</taxon>
    </lineage>
</organism>
<protein>
    <submittedName>
        <fullName evidence="1">Recombination repair and ssDNA binding protein</fullName>
    </submittedName>
</protein>
<keyword evidence="2" id="KW-1185">Reference proteome</keyword>
<proteinExistence type="predicted"/>
<gene>
    <name evidence="1" type="ORF">EVC04_023</name>
</gene>
<evidence type="ECO:0000313" key="1">
    <source>
        <dbReference type="EMBL" id="QIG73460.1"/>
    </source>
</evidence>
<dbReference type="Pfam" id="PF11056">
    <property type="entry name" value="UvsY"/>
    <property type="match status" value="1"/>
</dbReference>
<accession>A0A7S5R995</accession>
<dbReference type="InterPro" id="IPR021289">
    <property type="entry name" value="UvsY"/>
</dbReference>
<dbReference type="Proteomes" id="UP000615696">
    <property type="component" value="Segment"/>
</dbReference>
<name>A0A7S5R995_9CAUD</name>